<evidence type="ECO:0000313" key="1">
    <source>
        <dbReference type="EMBL" id="AKQ69125.1"/>
    </source>
</evidence>
<dbReference type="OrthoDB" id="5519441at2"/>
<name>A0A0H4X6C3_9BACT</name>
<dbReference type="STRING" id="1297742.A176_006037"/>
<dbReference type="KEGG" id="mym:A176_006037"/>
<dbReference type="EMBL" id="CP012109">
    <property type="protein sequence ID" value="AKQ69125.1"/>
    <property type="molecule type" value="Genomic_DNA"/>
</dbReference>
<evidence type="ECO:0000313" key="2">
    <source>
        <dbReference type="Proteomes" id="UP000009026"/>
    </source>
</evidence>
<dbReference type="PATRIC" id="fig|1297742.4.peg.6129"/>
<gene>
    <name evidence="1" type="ORF">A176_006037</name>
</gene>
<keyword evidence="2" id="KW-1185">Reference proteome</keyword>
<accession>A0A0H4X6C3</accession>
<protein>
    <submittedName>
        <fullName evidence="1">Uncharacterized protein</fullName>
    </submittedName>
</protein>
<reference evidence="1 2" key="1">
    <citation type="journal article" date="2016" name="PLoS ONE">
        <title>Complete Genome Sequence and Comparative Genomics of a Novel Myxobacterium Myxococcus hansupus.</title>
        <authorList>
            <person name="Sharma G."/>
            <person name="Narwani T."/>
            <person name="Subramanian S."/>
        </authorList>
    </citation>
    <scope>NUCLEOTIDE SEQUENCE [LARGE SCALE GENOMIC DNA]</scope>
    <source>
        <strain evidence="2">mixupus</strain>
    </source>
</reference>
<dbReference type="Proteomes" id="UP000009026">
    <property type="component" value="Chromosome"/>
</dbReference>
<sequence length="77" mass="8088">MLDVKDDTVQAALRRACEEAGVPDSLRGCVYPLLRDPEGEWPGCCGGGCYPCAASLADVAVRTLELLGTPRQSPVPA</sequence>
<dbReference type="AlphaFoldDB" id="A0A0H4X6C3"/>
<dbReference type="RefSeq" id="WP_002635697.1">
    <property type="nucleotide sequence ID" value="NZ_CP012109.1"/>
</dbReference>
<proteinExistence type="predicted"/>
<organism evidence="1 2">
    <name type="scientific">Pseudomyxococcus hansupus</name>
    <dbReference type="NCBI Taxonomy" id="1297742"/>
    <lineage>
        <taxon>Bacteria</taxon>
        <taxon>Pseudomonadati</taxon>
        <taxon>Myxococcota</taxon>
        <taxon>Myxococcia</taxon>
        <taxon>Myxococcales</taxon>
        <taxon>Cystobacterineae</taxon>
        <taxon>Myxococcaceae</taxon>
        <taxon>Pseudomyxococcus</taxon>
    </lineage>
</organism>